<protein>
    <submittedName>
        <fullName evidence="3">Acyltransferase</fullName>
    </submittedName>
</protein>
<dbReference type="EMBL" id="JAEEGB010000014">
    <property type="protein sequence ID" value="MBI6873649.1"/>
    <property type="molecule type" value="Genomic_DNA"/>
</dbReference>
<comment type="caution">
    <text evidence="3">The sequence shown here is derived from an EMBL/GenBank/DDBJ whole genome shotgun (WGS) entry which is preliminary data.</text>
</comment>
<evidence type="ECO:0000313" key="4">
    <source>
        <dbReference type="Proteomes" id="UP000622687"/>
    </source>
</evidence>
<keyword evidence="2" id="KW-0677">Repeat</keyword>
<dbReference type="GO" id="GO:0016746">
    <property type="term" value="F:acyltransferase activity"/>
    <property type="evidence" value="ECO:0007669"/>
    <property type="project" value="UniProtKB-KW"/>
</dbReference>
<organism evidence="3 4">
    <name type="scientific">Clostridium aciditolerans</name>
    <dbReference type="NCBI Taxonomy" id="339861"/>
    <lineage>
        <taxon>Bacteria</taxon>
        <taxon>Bacillati</taxon>
        <taxon>Bacillota</taxon>
        <taxon>Clostridia</taxon>
        <taxon>Eubacteriales</taxon>
        <taxon>Clostridiaceae</taxon>
        <taxon>Clostridium</taxon>
    </lineage>
</organism>
<dbReference type="InterPro" id="IPR001451">
    <property type="entry name" value="Hexapep"/>
</dbReference>
<dbReference type="InterPro" id="IPR011004">
    <property type="entry name" value="Trimer_LpxA-like_sf"/>
</dbReference>
<dbReference type="PANTHER" id="PTHR23416">
    <property type="entry name" value="SIALIC ACID SYNTHASE-RELATED"/>
    <property type="match status" value="1"/>
</dbReference>
<dbReference type="InterPro" id="IPR018357">
    <property type="entry name" value="Hexapep_transf_CS"/>
</dbReference>
<dbReference type="CDD" id="cd04647">
    <property type="entry name" value="LbH_MAT_like"/>
    <property type="match status" value="1"/>
</dbReference>
<dbReference type="PROSITE" id="PS00101">
    <property type="entry name" value="HEXAPEP_TRANSFERASES"/>
    <property type="match status" value="1"/>
</dbReference>
<evidence type="ECO:0000256" key="2">
    <source>
        <dbReference type="ARBA" id="ARBA00022737"/>
    </source>
</evidence>
<keyword evidence="4" id="KW-1185">Reference proteome</keyword>
<evidence type="ECO:0000256" key="1">
    <source>
        <dbReference type="ARBA" id="ARBA00022679"/>
    </source>
</evidence>
<dbReference type="RefSeq" id="WP_211143072.1">
    <property type="nucleotide sequence ID" value="NZ_JAEEGB010000014.1"/>
</dbReference>
<dbReference type="Proteomes" id="UP000622687">
    <property type="component" value="Unassembled WGS sequence"/>
</dbReference>
<keyword evidence="1" id="KW-0808">Transferase</keyword>
<dbReference type="SUPFAM" id="SSF51161">
    <property type="entry name" value="Trimeric LpxA-like enzymes"/>
    <property type="match status" value="1"/>
</dbReference>
<gene>
    <name evidence="3" type="ORF">I6U51_13160</name>
</gene>
<dbReference type="InterPro" id="IPR051159">
    <property type="entry name" value="Hexapeptide_acetyltransf"/>
</dbReference>
<evidence type="ECO:0000313" key="3">
    <source>
        <dbReference type="EMBL" id="MBI6873649.1"/>
    </source>
</evidence>
<sequence>MLKRIDKNNISTLDLISILSSTLLKIIRGFLAKAFFAKSDGLIFIGKRTKISNKNKIIIGKNMKFEMHCEVQGLSKRGLVFGDNVTIGNSTMIRPSSYYGVEVGEGLKMGNNSSIGPMGYIGCAGYISIGSNVMIGPRVSFFAENHNFNDTSSTIKSQGVIRKGIIVEDDCWIGSGVIVLDGVTIGRGSIIGAGTIVTKDIPPYSIVVDKREKIVKSRMEN</sequence>
<dbReference type="AlphaFoldDB" id="A0A934HX57"/>
<name>A0A934HX57_9CLOT</name>
<proteinExistence type="predicted"/>
<dbReference type="Pfam" id="PF14602">
    <property type="entry name" value="Hexapep_2"/>
    <property type="match status" value="1"/>
</dbReference>
<dbReference type="Pfam" id="PF00132">
    <property type="entry name" value="Hexapep"/>
    <property type="match status" value="1"/>
</dbReference>
<dbReference type="PANTHER" id="PTHR23416:SF78">
    <property type="entry name" value="LIPOPOLYSACCHARIDE BIOSYNTHESIS O-ACETYL TRANSFERASE WBBJ-RELATED"/>
    <property type="match status" value="1"/>
</dbReference>
<accession>A0A934HX57</accession>
<dbReference type="Gene3D" id="2.160.10.10">
    <property type="entry name" value="Hexapeptide repeat proteins"/>
    <property type="match status" value="1"/>
</dbReference>
<reference evidence="3" key="1">
    <citation type="submission" date="2020-12" db="EMBL/GenBank/DDBJ databases">
        <title>Clostridium thailandense sp. nov., a novel acetogenic bacterium isolated from peat land soil in Thailand.</title>
        <authorList>
            <person name="Chaikitkaew S."/>
            <person name="Birkeland N.K."/>
        </authorList>
    </citation>
    <scope>NUCLEOTIDE SEQUENCE</scope>
    <source>
        <strain evidence="3">DSM 17425</strain>
    </source>
</reference>
<keyword evidence="3" id="KW-0012">Acyltransferase</keyword>